<dbReference type="OrthoDB" id="8565703at2"/>
<evidence type="ECO:0000256" key="3">
    <source>
        <dbReference type="ARBA" id="ARBA00022989"/>
    </source>
</evidence>
<evidence type="ECO:0000256" key="5">
    <source>
        <dbReference type="SAM" id="Phobius"/>
    </source>
</evidence>
<dbReference type="InterPro" id="IPR059112">
    <property type="entry name" value="CysZ/EI24"/>
</dbReference>
<feature type="transmembrane region" description="Helical" evidence="5">
    <location>
        <begin position="37"/>
        <end position="61"/>
    </location>
</feature>
<feature type="transmembrane region" description="Helical" evidence="5">
    <location>
        <begin position="138"/>
        <end position="159"/>
    </location>
</feature>
<comment type="subcellular location">
    <subcellularLocation>
        <location evidence="1">Membrane</location>
        <topology evidence="1">Multi-pass membrane protein</topology>
    </subcellularLocation>
</comment>
<name>A0A1I7FQ89_9PROT</name>
<dbReference type="EMBL" id="FPBZ01000002">
    <property type="protein sequence ID" value="SFU38374.1"/>
    <property type="molecule type" value="Genomic_DNA"/>
</dbReference>
<accession>A0A1I7FQ89</accession>
<gene>
    <name evidence="6" type="ORF">SAMN05216417_102108</name>
</gene>
<keyword evidence="2 5" id="KW-0812">Transmembrane</keyword>
<organism evidence="6 7">
    <name type="scientific">Nitrosospira multiformis</name>
    <dbReference type="NCBI Taxonomy" id="1231"/>
    <lineage>
        <taxon>Bacteria</taxon>
        <taxon>Pseudomonadati</taxon>
        <taxon>Pseudomonadota</taxon>
        <taxon>Betaproteobacteria</taxon>
        <taxon>Nitrosomonadales</taxon>
        <taxon>Nitrosomonadaceae</taxon>
        <taxon>Nitrosospira</taxon>
    </lineage>
</organism>
<evidence type="ECO:0000256" key="4">
    <source>
        <dbReference type="ARBA" id="ARBA00023136"/>
    </source>
</evidence>
<sequence>MPTLSFMAEFRYLEGGSVESIFQALSRAFRDLFQFQVLWIIVWPILAASLLWVVLGVAFWGTFSGWIAEALTAIGIQTWLEGVEPRWIAYGIQAIAHLILFVPLVFVTALVITALFAMPALIGLVARRDYPLLKRKKGGTLAGSLLNAGIALAIFIAIWLVTLPLWLAGAGVVIPFIAAAYLNQRLFRYDALAEHATQEEMRAIFSRDRSLLWGLGLLAGLVQFVPILNLFAAVLAGLAFIHFCLARLSELRHELPHELPL</sequence>
<keyword evidence="4 5" id="KW-0472">Membrane</keyword>
<evidence type="ECO:0000256" key="1">
    <source>
        <dbReference type="ARBA" id="ARBA00004141"/>
    </source>
</evidence>
<reference evidence="6 7" key="1">
    <citation type="submission" date="2016-10" db="EMBL/GenBank/DDBJ databases">
        <authorList>
            <person name="de Groot N.N."/>
        </authorList>
    </citation>
    <scope>NUCLEOTIDE SEQUENCE [LARGE SCALE GENOMIC DNA]</scope>
    <source>
        <strain evidence="6 7">Nl14</strain>
    </source>
</reference>
<dbReference type="Pfam" id="PF07264">
    <property type="entry name" value="EI24"/>
    <property type="match status" value="1"/>
</dbReference>
<evidence type="ECO:0000313" key="6">
    <source>
        <dbReference type="EMBL" id="SFU38374.1"/>
    </source>
</evidence>
<evidence type="ECO:0000256" key="2">
    <source>
        <dbReference type="ARBA" id="ARBA00022692"/>
    </source>
</evidence>
<protein>
    <submittedName>
        <fullName evidence="6">Uncharacterized protein involved in cysteine biosynthesis</fullName>
    </submittedName>
</protein>
<keyword evidence="3 5" id="KW-1133">Transmembrane helix</keyword>
<dbReference type="RefSeq" id="WP_074972914.1">
    <property type="nucleotide sequence ID" value="NZ_FPBZ01000002.1"/>
</dbReference>
<feature type="transmembrane region" description="Helical" evidence="5">
    <location>
        <begin position="94"/>
        <end position="126"/>
    </location>
</feature>
<dbReference type="Proteomes" id="UP000182649">
    <property type="component" value="Unassembled WGS sequence"/>
</dbReference>
<dbReference type="AlphaFoldDB" id="A0A1I7FQ89"/>
<feature type="transmembrane region" description="Helical" evidence="5">
    <location>
        <begin position="211"/>
        <end position="241"/>
    </location>
</feature>
<evidence type="ECO:0000313" key="7">
    <source>
        <dbReference type="Proteomes" id="UP000182649"/>
    </source>
</evidence>
<feature type="transmembrane region" description="Helical" evidence="5">
    <location>
        <begin position="165"/>
        <end position="182"/>
    </location>
</feature>
<proteinExistence type="predicted"/>